<organism evidence="1 2">
    <name type="scientific">Lentibacillus populi</name>
    <dbReference type="NCBI Taxonomy" id="1827502"/>
    <lineage>
        <taxon>Bacteria</taxon>
        <taxon>Bacillati</taxon>
        <taxon>Bacillota</taxon>
        <taxon>Bacilli</taxon>
        <taxon>Bacillales</taxon>
        <taxon>Bacillaceae</taxon>
        <taxon>Lentibacillus</taxon>
    </lineage>
</organism>
<evidence type="ECO:0000313" key="1">
    <source>
        <dbReference type="EMBL" id="GGB29956.1"/>
    </source>
</evidence>
<sequence>MIRVQLGKGCLKLNGHTWTMDVIKEQDFIVDIVANVYTLTDITRLIEEYSARQE</sequence>
<reference evidence="1" key="2">
    <citation type="submission" date="2020-09" db="EMBL/GenBank/DDBJ databases">
        <authorList>
            <person name="Sun Q."/>
            <person name="Zhou Y."/>
        </authorList>
    </citation>
    <scope>NUCLEOTIDE SEQUENCE</scope>
    <source>
        <strain evidence="1">CGMCC 1.15454</strain>
    </source>
</reference>
<evidence type="ECO:0000313" key="2">
    <source>
        <dbReference type="Proteomes" id="UP000621492"/>
    </source>
</evidence>
<keyword evidence="2" id="KW-1185">Reference proteome</keyword>
<dbReference type="Proteomes" id="UP000621492">
    <property type="component" value="Unassembled WGS sequence"/>
</dbReference>
<dbReference type="AlphaFoldDB" id="A0A9W5TUQ4"/>
<reference evidence="1" key="1">
    <citation type="journal article" date="2014" name="Int. J. Syst. Evol. Microbiol.">
        <title>Complete genome sequence of Corynebacterium casei LMG S-19264T (=DSM 44701T), isolated from a smear-ripened cheese.</title>
        <authorList>
            <consortium name="US DOE Joint Genome Institute (JGI-PGF)"/>
            <person name="Walter F."/>
            <person name="Albersmeier A."/>
            <person name="Kalinowski J."/>
            <person name="Ruckert C."/>
        </authorList>
    </citation>
    <scope>NUCLEOTIDE SEQUENCE</scope>
    <source>
        <strain evidence="1">CGMCC 1.15454</strain>
    </source>
</reference>
<dbReference type="EMBL" id="BMJD01000002">
    <property type="protein sequence ID" value="GGB29956.1"/>
    <property type="molecule type" value="Genomic_DNA"/>
</dbReference>
<proteinExistence type="predicted"/>
<comment type="caution">
    <text evidence="1">The sequence shown here is derived from an EMBL/GenBank/DDBJ whole genome shotgun (WGS) entry which is preliminary data.</text>
</comment>
<protein>
    <submittedName>
        <fullName evidence="1">Uncharacterized protein</fullName>
    </submittedName>
</protein>
<name>A0A9W5TUQ4_9BACI</name>
<gene>
    <name evidence="1" type="ORF">GCM10011409_04100</name>
</gene>
<accession>A0A9W5TUQ4</accession>
<dbReference type="RefSeq" id="WP_155554961.1">
    <property type="nucleotide sequence ID" value="NZ_BMJD01000002.1"/>
</dbReference>